<dbReference type="Pfam" id="PF12223">
    <property type="entry name" value="DUF3602"/>
    <property type="match status" value="1"/>
</dbReference>
<evidence type="ECO:0000313" key="2">
    <source>
        <dbReference type="EMBL" id="CEJ81724.1"/>
    </source>
</evidence>
<protein>
    <submittedName>
        <fullName evidence="2">Uncharacterized protein</fullName>
    </submittedName>
</protein>
<dbReference type="InterPro" id="IPR022024">
    <property type="entry name" value="DUF3602"/>
</dbReference>
<accession>A0A0A1T8P7</accession>
<name>A0A0A1T8P7_9HYPO</name>
<reference evidence="2 3" key="1">
    <citation type="journal article" date="2015" name="Genome Announc.">
        <title>Draft Genome Sequence and Gene Annotation of the Entomopathogenic Fungus Verticillium hemipterigenum.</title>
        <authorList>
            <person name="Horn F."/>
            <person name="Habel A."/>
            <person name="Scharf D.H."/>
            <person name="Dworschak J."/>
            <person name="Brakhage A.A."/>
            <person name="Guthke R."/>
            <person name="Hertweck C."/>
            <person name="Linde J."/>
        </authorList>
    </citation>
    <scope>NUCLEOTIDE SEQUENCE [LARGE SCALE GENOMIC DNA]</scope>
</reference>
<evidence type="ECO:0000313" key="3">
    <source>
        <dbReference type="Proteomes" id="UP000039046"/>
    </source>
</evidence>
<sequence length="139" mass="14281">MTAEVSHGRGGAGNINPDETKYVDGEVVRTGVEGSHGDGAYSSGRGGAGNIGDVGAPATQRKDRDLIPDVATRPSCDKQDFHTGRGGAGNEHSAHDHKNGNGHGKEAEVAAATVDTKKLESPTSLADKLKHKLFGALKA</sequence>
<feature type="region of interest" description="Disordered" evidence="1">
    <location>
        <begin position="1"/>
        <end position="109"/>
    </location>
</feature>
<proteinExistence type="predicted"/>
<evidence type="ECO:0000256" key="1">
    <source>
        <dbReference type="SAM" id="MobiDB-lite"/>
    </source>
</evidence>
<dbReference type="PANTHER" id="PTHR34693">
    <property type="entry name" value="PROTEIN PAR32"/>
    <property type="match status" value="1"/>
</dbReference>
<feature type="compositionally biased region" description="Basic and acidic residues" evidence="1">
    <location>
        <begin position="92"/>
        <end position="108"/>
    </location>
</feature>
<keyword evidence="3" id="KW-1185">Reference proteome</keyword>
<organism evidence="2 3">
    <name type="scientific">[Torrubiella] hemipterigena</name>
    <dbReference type="NCBI Taxonomy" id="1531966"/>
    <lineage>
        <taxon>Eukaryota</taxon>
        <taxon>Fungi</taxon>
        <taxon>Dikarya</taxon>
        <taxon>Ascomycota</taxon>
        <taxon>Pezizomycotina</taxon>
        <taxon>Sordariomycetes</taxon>
        <taxon>Hypocreomycetidae</taxon>
        <taxon>Hypocreales</taxon>
        <taxon>Clavicipitaceae</taxon>
        <taxon>Clavicipitaceae incertae sedis</taxon>
        <taxon>'Torrubiella' clade</taxon>
    </lineage>
</organism>
<gene>
    <name evidence="2" type="ORF">VHEMI01838</name>
</gene>
<dbReference type="PANTHER" id="PTHR34693:SF3">
    <property type="match status" value="1"/>
</dbReference>
<dbReference type="InterPro" id="IPR053203">
    <property type="entry name" value="Cisplatin_resist-associated"/>
</dbReference>
<dbReference type="HOGENOM" id="CLU_115686_0_0_1"/>
<dbReference type="Proteomes" id="UP000039046">
    <property type="component" value="Unassembled WGS sequence"/>
</dbReference>
<dbReference type="EMBL" id="CDHN01000001">
    <property type="protein sequence ID" value="CEJ81724.1"/>
    <property type="molecule type" value="Genomic_DNA"/>
</dbReference>
<dbReference type="OrthoDB" id="2537432at2759"/>
<feature type="compositionally biased region" description="Basic and acidic residues" evidence="1">
    <location>
        <begin position="18"/>
        <end position="27"/>
    </location>
</feature>
<dbReference type="AlphaFoldDB" id="A0A0A1T8P7"/>